<keyword evidence="3" id="KW-1185">Reference proteome</keyword>
<proteinExistence type="predicted"/>
<protein>
    <submittedName>
        <fullName evidence="2">Uncharacterized protein</fullName>
    </submittedName>
</protein>
<sequence>MLPRFTTYPASFSLPQITETAPRATSQVLCTATFRIGETGCLVTCDYYLPLSGEPSLTAETNIPRFFVEVLVRDNEAQVTVVDAARGNNEPTPSPSLALRTPAPSPGHVLQPEKSPFPATKEEAGIE</sequence>
<evidence type="ECO:0000256" key="1">
    <source>
        <dbReference type="SAM" id="MobiDB-lite"/>
    </source>
</evidence>
<evidence type="ECO:0000313" key="3">
    <source>
        <dbReference type="Proteomes" id="UP001141327"/>
    </source>
</evidence>
<accession>A0ABQ8UWA1</accession>
<gene>
    <name evidence="2" type="ORF">PAPYR_1741</name>
</gene>
<feature type="region of interest" description="Disordered" evidence="1">
    <location>
        <begin position="82"/>
        <end position="127"/>
    </location>
</feature>
<name>A0ABQ8UWA1_9EUKA</name>
<dbReference type="Proteomes" id="UP001141327">
    <property type="component" value="Unassembled WGS sequence"/>
</dbReference>
<evidence type="ECO:0000313" key="2">
    <source>
        <dbReference type="EMBL" id="KAJ4461629.1"/>
    </source>
</evidence>
<organism evidence="2 3">
    <name type="scientific">Paratrimastix pyriformis</name>
    <dbReference type="NCBI Taxonomy" id="342808"/>
    <lineage>
        <taxon>Eukaryota</taxon>
        <taxon>Metamonada</taxon>
        <taxon>Preaxostyla</taxon>
        <taxon>Paratrimastigidae</taxon>
        <taxon>Paratrimastix</taxon>
    </lineage>
</organism>
<reference evidence="2" key="1">
    <citation type="journal article" date="2022" name="bioRxiv">
        <title>Genomics of Preaxostyla Flagellates Illuminates Evolutionary Transitions and the Path Towards Mitochondrial Loss.</title>
        <authorList>
            <person name="Novak L.V.F."/>
            <person name="Treitli S.C."/>
            <person name="Pyrih J."/>
            <person name="Halakuc P."/>
            <person name="Pipaliya S.V."/>
            <person name="Vacek V."/>
            <person name="Brzon O."/>
            <person name="Soukal P."/>
            <person name="Eme L."/>
            <person name="Dacks J.B."/>
            <person name="Karnkowska A."/>
            <person name="Elias M."/>
            <person name="Hampl V."/>
        </authorList>
    </citation>
    <scope>NUCLEOTIDE SEQUENCE</scope>
    <source>
        <strain evidence="2">RCP-MX</strain>
    </source>
</reference>
<dbReference type="EMBL" id="JAPMOS010000006">
    <property type="protein sequence ID" value="KAJ4461629.1"/>
    <property type="molecule type" value="Genomic_DNA"/>
</dbReference>
<comment type="caution">
    <text evidence="2">The sequence shown here is derived from an EMBL/GenBank/DDBJ whole genome shotgun (WGS) entry which is preliminary data.</text>
</comment>